<dbReference type="AlphaFoldDB" id="A0A2A6RDA7"/>
<evidence type="ECO:0000313" key="3">
    <source>
        <dbReference type="Proteomes" id="UP000220527"/>
    </source>
</evidence>
<dbReference type="InterPro" id="IPR051699">
    <property type="entry name" value="Rpn/YhgA-like_nuclease"/>
</dbReference>
<keyword evidence="3" id="KW-1185">Reference proteome</keyword>
<protein>
    <recommendedName>
        <fullName evidence="1">Transposase (putative) YhgA-like domain-containing protein</fullName>
    </recommendedName>
</protein>
<comment type="caution">
    <text evidence="2">The sequence shown here is derived from an EMBL/GenBank/DDBJ whole genome shotgun (WGS) entry which is preliminary data.</text>
</comment>
<reference evidence="3" key="1">
    <citation type="submission" date="2017-08" db="EMBL/GenBank/DDBJ databases">
        <authorList>
            <person name="Grouzdev D.S."/>
            <person name="Gaisin V.A."/>
            <person name="Rysina M.S."/>
            <person name="Gorlenko V.M."/>
        </authorList>
    </citation>
    <scope>NUCLEOTIDE SEQUENCE [LARGE SCALE GENOMIC DNA]</scope>
    <source>
        <strain evidence="3">Kir15-3F</strain>
    </source>
</reference>
<dbReference type="EMBL" id="NQWI01000290">
    <property type="protein sequence ID" value="PDV98200.1"/>
    <property type="molecule type" value="Genomic_DNA"/>
</dbReference>
<dbReference type="GO" id="GO:0006310">
    <property type="term" value="P:DNA recombination"/>
    <property type="evidence" value="ECO:0007669"/>
    <property type="project" value="TreeGrafter"/>
</dbReference>
<organism evidence="2 3">
    <name type="scientific">Candidatus Viridilinea mediisalina</name>
    <dbReference type="NCBI Taxonomy" id="2024553"/>
    <lineage>
        <taxon>Bacteria</taxon>
        <taxon>Bacillati</taxon>
        <taxon>Chloroflexota</taxon>
        <taxon>Chloroflexia</taxon>
        <taxon>Chloroflexales</taxon>
        <taxon>Chloroflexineae</taxon>
        <taxon>Oscillochloridaceae</taxon>
        <taxon>Candidatus Viridilinea</taxon>
    </lineage>
</organism>
<dbReference type="GO" id="GO:1990238">
    <property type="term" value="F:double-stranded DNA endonuclease activity"/>
    <property type="evidence" value="ECO:0007669"/>
    <property type="project" value="TreeGrafter"/>
</dbReference>
<dbReference type="Proteomes" id="UP000220527">
    <property type="component" value="Unassembled WGS sequence"/>
</dbReference>
<proteinExistence type="predicted"/>
<sequence>MAHIQPVKDSFVDATLREHFSDLLFVVPLRETDAHAFVCILFEHKSSVDPLTPLQVLRYMVQSWDAMQRQQRPLAPILPIVVYHGTQRWTVATDFQALFDLPAALQRYTPTFHYHLSDLTTARDEQLKAMEWLGAGMLALKNSSRHDLIERLPEVVELWYSFCDQTSGQDDMLTLLRYIAAAGKHVTLQEIIDVVGTTIPLGGALMGTIAEELIEQGMQKGKQLGMQEGEQIGLQKGEQIGLQKGLRQGKQIGLQKGELLGLQKGIRLALKFKFGADGEALMQTITTIEDVMLLQLLADAIEHAESVEELRAWLADEAG</sequence>
<evidence type="ECO:0000259" key="1">
    <source>
        <dbReference type="Pfam" id="PF04754"/>
    </source>
</evidence>
<evidence type="ECO:0000313" key="2">
    <source>
        <dbReference type="EMBL" id="PDV98200.1"/>
    </source>
</evidence>
<gene>
    <name evidence="2" type="ORF">CJ255_22075</name>
</gene>
<dbReference type="Pfam" id="PF04754">
    <property type="entry name" value="Transposase_31"/>
    <property type="match status" value="1"/>
</dbReference>
<accession>A0A2A6RDA7</accession>
<dbReference type="PANTHER" id="PTHR34611">
    <property type="match status" value="1"/>
</dbReference>
<dbReference type="OrthoDB" id="270715at2"/>
<name>A0A2A6RDA7_9CHLR</name>
<dbReference type="PANTHER" id="PTHR34611:SF2">
    <property type="entry name" value="INACTIVE RECOMBINATION-PROMOTING NUCLEASE-LIKE PROTEIN RPNE-RELATED"/>
    <property type="match status" value="1"/>
</dbReference>
<dbReference type="InterPro" id="IPR006842">
    <property type="entry name" value="Transposase_31"/>
</dbReference>
<feature type="domain" description="Transposase (putative) YhgA-like" evidence="1">
    <location>
        <begin position="3"/>
        <end position="163"/>
    </location>
</feature>